<dbReference type="GeneID" id="60060570"/>
<evidence type="ECO:0000313" key="3">
    <source>
        <dbReference type="Proteomes" id="UP000020529"/>
    </source>
</evidence>
<dbReference type="Pfam" id="PF00027">
    <property type="entry name" value="cNMP_binding"/>
    <property type="match status" value="1"/>
</dbReference>
<proteinExistence type="predicted"/>
<dbReference type="Proteomes" id="UP000020529">
    <property type="component" value="Unassembled WGS sequence"/>
</dbReference>
<evidence type="ECO:0000259" key="1">
    <source>
        <dbReference type="PROSITE" id="PS50042"/>
    </source>
</evidence>
<sequence length="187" mass="22291">MKDFNSYLDNLDYSLVKDLFHEKGKQRIYHKKDFFIRQNEISRFAEWVENGTFQYTYIDGEGEEHIVGYAFTNEFVCDYSSLMRSGLSLVNIQAITECSVYEISRHDIIEYWETDMKTQRFGRHVAESLFEMVYERLLDSYCTPEIRYRNLMERCPNLKEVVPLKSIASFLGVTPETISRIRRKLEI</sequence>
<reference evidence="2 3" key="1">
    <citation type="submission" date="2014-02" db="EMBL/GenBank/DDBJ databases">
        <authorList>
            <person name="Sears C."/>
            <person name="Carroll K."/>
            <person name="Sack B.R."/>
            <person name="Qadri F."/>
            <person name="Myers L.L."/>
            <person name="Chung G.-T."/>
            <person name="Escheverria P."/>
            <person name="Fraser C.M."/>
            <person name="Sadzewicz L."/>
            <person name="Shefchek K.A."/>
            <person name="Tallon L."/>
            <person name="Das S.P."/>
            <person name="Daugherty S."/>
            <person name="Mongodin E.F."/>
        </authorList>
    </citation>
    <scope>NUCLEOTIDE SEQUENCE [LARGE SCALE GENOMIC DNA]</scope>
    <source>
        <strain evidence="3">3988T(B)14</strain>
    </source>
</reference>
<protein>
    <submittedName>
        <fullName evidence="2">Cyclic nucleotide-binding domain protein</fullName>
    </submittedName>
</protein>
<dbReference type="InterPro" id="IPR014710">
    <property type="entry name" value="RmlC-like_jellyroll"/>
</dbReference>
<accession>A0A015SR64</accession>
<evidence type="ECO:0000313" key="2">
    <source>
        <dbReference type="EMBL" id="EXY72732.1"/>
    </source>
</evidence>
<dbReference type="CDD" id="cd00038">
    <property type="entry name" value="CAP_ED"/>
    <property type="match status" value="1"/>
</dbReference>
<feature type="domain" description="Cyclic nucleotide-binding" evidence="1">
    <location>
        <begin position="7"/>
        <end position="105"/>
    </location>
</feature>
<dbReference type="Gene3D" id="2.60.120.10">
    <property type="entry name" value="Jelly Rolls"/>
    <property type="match status" value="1"/>
</dbReference>
<name>A0A015SR64_BACFG</name>
<comment type="caution">
    <text evidence="2">The sequence shown here is derived from an EMBL/GenBank/DDBJ whole genome shotgun (WGS) entry which is preliminary data.</text>
</comment>
<dbReference type="AlphaFoldDB" id="A0A015SR64"/>
<organism evidence="2 3">
    <name type="scientific">Bacteroides fragilis str. 3988T(B)14</name>
    <dbReference type="NCBI Taxonomy" id="1339315"/>
    <lineage>
        <taxon>Bacteria</taxon>
        <taxon>Pseudomonadati</taxon>
        <taxon>Bacteroidota</taxon>
        <taxon>Bacteroidia</taxon>
        <taxon>Bacteroidales</taxon>
        <taxon>Bacteroidaceae</taxon>
        <taxon>Bacteroides</taxon>
    </lineage>
</organism>
<dbReference type="PATRIC" id="fig|1339315.3.peg.4299"/>
<dbReference type="InterPro" id="IPR000595">
    <property type="entry name" value="cNMP-bd_dom"/>
</dbReference>
<dbReference type="RefSeq" id="WP_005944341.1">
    <property type="nucleotide sequence ID" value="NZ_JGCY01000398.1"/>
</dbReference>
<dbReference type="EMBL" id="JGCY01000398">
    <property type="protein sequence ID" value="EXY72732.1"/>
    <property type="molecule type" value="Genomic_DNA"/>
</dbReference>
<gene>
    <name evidence="2" type="ORF">M124_3652</name>
</gene>
<dbReference type="InterPro" id="IPR018490">
    <property type="entry name" value="cNMP-bd_dom_sf"/>
</dbReference>
<dbReference type="PROSITE" id="PS50042">
    <property type="entry name" value="CNMP_BINDING_3"/>
    <property type="match status" value="1"/>
</dbReference>
<dbReference type="SUPFAM" id="SSF51206">
    <property type="entry name" value="cAMP-binding domain-like"/>
    <property type="match status" value="1"/>
</dbReference>